<keyword evidence="3 9" id="KW-0132">Cell division</keyword>
<keyword evidence="4" id="KW-0812">Transmembrane</keyword>
<dbReference type="GO" id="GO:0051301">
    <property type="term" value="P:cell division"/>
    <property type="evidence" value="ECO:0007669"/>
    <property type="project" value="UniProtKB-KW"/>
</dbReference>
<dbReference type="GO" id="GO:0005886">
    <property type="term" value="C:plasma membrane"/>
    <property type="evidence" value="ECO:0007669"/>
    <property type="project" value="TreeGrafter"/>
</dbReference>
<feature type="domain" description="POTRA" evidence="8">
    <location>
        <begin position="18"/>
        <end position="86"/>
    </location>
</feature>
<evidence type="ECO:0000256" key="6">
    <source>
        <dbReference type="ARBA" id="ARBA00023136"/>
    </source>
</evidence>
<proteinExistence type="predicted"/>
<dbReference type="Gene3D" id="3.40.50.10960">
    <property type="match status" value="1"/>
</dbReference>
<dbReference type="PROSITE" id="PS51779">
    <property type="entry name" value="POTRA"/>
    <property type="match status" value="1"/>
</dbReference>
<reference evidence="10" key="1">
    <citation type="submission" date="2019-05" db="EMBL/GenBank/DDBJ databases">
        <title>Complete genome sequencing of Dialister sp. strain 5BBH33.</title>
        <authorList>
            <person name="Sakamoto M."/>
            <person name="Murakami T."/>
            <person name="Mori H."/>
        </authorList>
    </citation>
    <scope>NUCLEOTIDE SEQUENCE [LARGE SCALE GENOMIC DNA]</scope>
    <source>
        <strain evidence="10">5BBH33</strain>
    </source>
</reference>
<dbReference type="InterPro" id="IPR034746">
    <property type="entry name" value="POTRA"/>
</dbReference>
<keyword evidence="5" id="KW-1133">Transmembrane helix</keyword>
<dbReference type="Pfam" id="PF03799">
    <property type="entry name" value="FtsQ_DivIB_C"/>
    <property type="match status" value="1"/>
</dbReference>
<keyword evidence="6" id="KW-0472">Membrane</keyword>
<dbReference type="AlphaFoldDB" id="A0A8D5A2E5"/>
<keyword evidence="7" id="KW-0131">Cell cycle</keyword>
<dbReference type="PANTHER" id="PTHR37820">
    <property type="entry name" value="CELL DIVISION PROTEIN DIVIB"/>
    <property type="match status" value="1"/>
</dbReference>
<dbReference type="PANTHER" id="PTHR37820:SF1">
    <property type="entry name" value="CELL DIVISION PROTEIN FTSQ"/>
    <property type="match status" value="1"/>
</dbReference>
<evidence type="ECO:0000313" key="9">
    <source>
        <dbReference type="EMBL" id="BBK25041.1"/>
    </source>
</evidence>
<dbReference type="Proteomes" id="UP000320585">
    <property type="component" value="Chromosome"/>
</dbReference>
<keyword evidence="2" id="KW-1003">Cell membrane</keyword>
<dbReference type="InterPro" id="IPR050487">
    <property type="entry name" value="FtsQ_DivIB"/>
</dbReference>
<dbReference type="InterPro" id="IPR005548">
    <property type="entry name" value="Cell_div_FtsQ/DivIB_C"/>
</dbReference>
<dbReference type="EMBL" id="AP019697">
    <property type="protein sequence ID" value="BBK25041.1"/>
    <property type="molecule type" value="Genomic_DNA"/>
</dbReference>
<evidence type="ECO:0000256" key="3">
    <source>
        <dbReference type="ARBA" id="ARBA00022618"/>
    </source>
</evidence>
<evidence type="ECO:0000256" key="1">
    <source>
        <dbReference type="ARBA" id="ARBA00004370"/>
    </source>
</evidence>
<comment type="subcellular location">
    <subcellularLocation>
        <location evidence="1">Membrane</location>
    </subcellularLocation>
</comment>
<organism evidence="9 10">
    <name type="scientific">Dialister hominis</name>
    <dbReference type="NCBI Taxonomy" id="2582419"/>
    <lineage>
        <taxon>Bacteria</taxon>
        <taxon>Bacillati</taxon>
        <taxon>Bacillota</taxon>
        <taxon>Negativicutes</taxon>
        <taxon>Veillonellales</taxon>
        <taxon>Veillonellaceae</taxon>
        <taxon>Dialister</taxon>
    </lineage>
</organism>
<evidence type="ECO:0000256" key="5">
    <source>
        <dbReference type="ARBA" id="ARBA00022989"/>
    </source>
</evidence>
<dbReference type="Pfam" id="PF08478">
    <property type="entry name" value="POTRA_1"/>
    <property type="match status" value="1"/>
</dbReference>
<dbReference type="InterPro" id="IPR013685">
    <property type="entry name" value="POTRA_FtsQ_type"/>
</dbReference>
<protein>
    <submittedName>
        <fullName evidence="9">Cell division protein FtsQ</fullName>
    </submittedName>
</protein>
<keyword evidence="10" id="KW-1185">Reference proteome</keyword>
<evidence type="ECO:0000259" key="8">
    <source>
        <dbReference type="PROSITE" id="PS51779"/>
    </source>
</evidence>
<dbReference type="KEGG" id="dho:Dia5BBH33_09760"/>
<gene>
    <name evidence="9" type="primary">ftsQ</name>
    <name evidence="9" type="ORF">Dia5BBH33_09760</name>
</gene>
<evidence type="ECO:0000256" key="4">
    <source>
        <dbReference type="ARBA" id="ARBA00022692"/>
    </source>
</evidence>
<evidence type="ECO:0000256" key="2">
    <source>
        <dbReference type="ARBA" id="ARBA00022475"/>
    </source>
</evidence>
<evidence type="ECO:0000256" key="7">
    <source>
        <dbReference type="ARBA" id="ARBA00023306"/>
    </source>
</evidence>
<evidence type="ECO:0000313" key="10">
    <source>
        <dbReference type="Proteomes" id="UP000320585"/>
    </source>
</evidence>
<sequence length="225" mass="24700">MTAAFICVFIVSLFFLPISLGSIVIKGSNTITLDDVLFEAKIKTPVNTLRVSGSAIEDALSHDYRVEKVNVTRVFPLTIDVDITDRIPLAVVQDDYGYAFIDKTGLVMETVQSIHKVSVPMITGKRFGNLLIGDHVSGDEIDKAMQFLNHLKPESVQDFSEINIGNPQNIIAYTRDGITVRLGNGSQIDKQAELAEDMVGDVKARGLSVEFVDANLASPYIKLKK</sequence>
<accession>A0A8D5A2E5</accession>
<name>A0A8D5A2E5_9FIRM</name>